<keyword evidence="4" id="KW-1185">Reference proteome</keyword>
<keyword evidence="2" id="KW-0732">Signal</keyword>
<reference evidence="4" key="1">
    <citation type="submission" date="2017-02" db="EMBL/GenBank/DDBJ databases">
        <title>Comparative genomics and description of representatives of a novel lineage of planctomycetes thriving in anoxic sediments.</title>
        <authorList>
            <person name="Spring S."/>
            <person name="Bunk B."/>
            <person name="Sproer C."/>
        </authorList>
    </citation>
    <scope>NUCLEOTIDE SEQUENCE [LARGE SCALE GENOMIC DNA]</scope>
    <source>
        <strain evidence="4">ST-NAGAB-D1</strain>
    </source>
</reference>
<dbReference type="RefSeq" id="WP_146660260.1">
    <property type="nucleotide sequence ID" value="NZ_CP019791.1"/>
</dbReference>
<dbReference type="EMBL" id="CP019791">
    <property type="protein sequence ID" value="AQT67788.1"/>
    <property type="molecule type" value="Genomic_DNA"/>
</dbReference>
<evidence type="ECO:0000256" key="1">
    <source>
        <dbReference type="SAM" id="Phobius"/>
    </source>
</evidence>
<dbReference type="STRING" id="1936003.STSP2_00937"/>
<keyword evidence="1" id="KW-1133">Transmembrane helix</keyword>
<name>A0A1U9NJ78_9BACT</name>
<feature type="chain" id="PRO_5013318889" description="PEP-CTERM protein-sorting domain-containing protein" evidence="2">
    <location>
        <begin position="21"/>
        <end position="148"/>
    </location>
</feature>
<evidence type="ECO:0008006" key="5">
    <source>
        <dbReference type="Google" id="ProtNLM"/>
    </source>
</evidence>
<evidence type="ECO:0000313" key="4">
    <source>
        <dbReference type="Proteomes" id="UP000189674"/>
    </source>
</evidence>
<accession>A0A1U9NJ78</accession>
<feature type="signal peptide" evidence="2">
    <location>
        <begin position="1"/>
        <end position="20"/>
    </location>
</feature>
<protein>
    <recommendedName>
        <fullName evidence="5">PEP-CTERM protein-sorting domain-containing protein</fullName>
    </recommendedName>
</protein>
<gene>
    <name evidence="3" type="ORF">STSP2_00937</name>
</gene>
<dbReference type="AlphaFoldDB" id="A0A1U9NJ78"/>
<dbReference type="Proteomes" id="UP000189674">
    <property type="component" value="Chromosome"/>
</dbReference>
<proteinExistence type="predicted"/>
<sequence length="148" mass="15568">MKNLIPCLVITILCASISSAGLDFRDIPITGETVTVITGPGSFPVDSTFDIVGTTPLTDIQIPDGVTVSNPFDTIEGPFGSLPFTFDNSNLAAVPGTIFLANGQALIPYTQPDTDSSSTAITYILIPEPASLAILTLGSLILRKRRID</sequence>
<feature type="transmembrane region" description="Helical" evidence="1">
    <location>
        <begin position="120"/>
        <end position="142"/>
    </location>
</feature>
<dbReference type="KEGG" id="alus:STSP2_00937"/>
<organism evidence="3 4">
    <name type="scientific">Anaerohalosphaera lusitana</name>
    <dbReference type="NCBI Taxonomy" id="1936003"/>
    <lineage>
        <taxon>Bacteria</taxon>
        <taxon>Pseudomonadati</taxon>
        <taxon>Planctomycetota</taxon>
        <taxon>Phycisphaerae</taxon>
        <taxon>Sedimentisphaerales</taxon>
        <taxon>Anaerohalosphaeraceae</taxon>
        <taxon>Anaerohalosphaera</taxon>
    </lineage>
</organism>
<keyword evidence="1" id="KW-0472">Membrane</keyword>
<evidence type="ECO:0000256" key="2">
    <source>
        <dbReference type="SAM" id="SignalP"/>
    </source>
</evidence>
<evidence type="ECO:0000313" key="3">
    <source>
        <dbReference type="EMBL" id="AQT67788.1"/>
    </source>
</evidence>
<keyword evidence="1" id="KW-0812">Transmembrane</keyword>